<organism evidence="1 2">
    <name type="scientific">Pseudomonas phage PhiPA3</name>
    <name type="common">Pseudomonas aeruginosa phage PhiPA3</name>
    <dbReference type="NCBI Taxonomy" id="998086"/>
    <lineage>
        <taxon>Viruses</taxon>
        <taxon>Duplodnaviria</taxon>
        <taxon>Heunggongvirae</taxon>
        <taxon>Uroviricota</taxon>
        <taxon>Caudoviricetes</taxon>
        <taxon>Chimalliviridae</taxon>
        <taxon>Miltoncavirus</taxon>
        <taxon>Miltoncavirus PhiPA3</taxon>
    </lineage>
</organism>
<evidence type="ECO:0000313" key="1">
    <source>
        <dbReference type="EMBL" id="AEH03747.1"/>
    </source>
</evidence>
<keyword evidence="2" id="KW-1185">Reference proteome</keyword>
<dbReference type="EMBL" id="HQ630627">
    <property type="protein sequence ID" value="AEH03747.1"/>
    <property type="molecule type" value="Genomic_DNA"/>
</dbReference>
<reference evidence="1 2" key="1">
    <citation type="journal article" date="2011" name="Microbiology">
        <title>The Pseudomonas aeruginosa generalized transducing phage phiPA3 is a new member of the phiKZ-like group of 'jumbo' phages, and infects model laboratory strains and clinical isolates from cystic fibrosis patients.</title>
        <authorList>
            <person name="Monson R."/>
            <person name="Foulds I."/>
            <person name="Foweraker J."/>
            <person name="Welch M."/>
            <person name="Salmond G.P."/>
        </authorList>
    </citation>
    <scope>NUCLEOTIDE SEQUENCE [LARGE SCALE GENOMIC DNA]</scope>
</reference>
<accession>F8SJG0</accession>
<dbReference type="RefSeq" id="YP_009217403.1">
    <property type="nucleotide sequence ID" value="NC_028999.1"/>
</dbReference>
<sequence length="90" mass="10086">MSRDIKLVKRGDKGWVAELLGTDRRFNFDLDDQQTWVSLGIHPEGAVRFECDMRGNLERVTLVNGDVELDNLIIPAGKALYNAVNITTAI</sequence>
<dbReference type="KEGG" id="vg:26643852"/>
<dbReference type="Proteomes" id="UP000008388">
    <property type="component" value="Segment"/>
</dbReference>
<protein>
    <submittedName>
        <fullName evidence="1">Uncharacterized protein 324</fullName>
    </submittedName>
</protein>
<evidence type="ECO:0000313" key="2">
    <source>
        <dbReference type="Proteomes" id="UP000008388"/>
    </source>
</evidence>
<proteinExistence type="predicted"/>
<dbReference type="GeneID" id="26643852"/>
<organismHost>
    <name type="scientific">Pseudomonas aeruginosa</name>
    <dbReference type="NCBI Taxonomy" id="287"/>
</organismHost>
<gene>
    <name evidence="1" type="primary">324</name>
</gene>
<name>F8SJG0_BPPA3</name>